<dbReference type="EMBL" id="MWMI01000003">
    <property type="protein sequence ID" value="RIB35314.1"/>
    <property type="molecule type" value="Genomic_DNA"/>
</dbReference>
<feature type="domain" description="Helicase ATP-binding" evidence="9">
    <location>
        <begin position="97"/>
        <end position="297"/>
    </location>
</feature>
<dbReference type="InterPro" id="IPR005736">
    <property type="entry name" value="Reverse_gyrase"/>
</dbReference>
<dbReference type="NCBIfam" id="TIGR01054">
    <property type="entry name" value="rgy"/>
    <property type="match status" value="1"/>
</dbReference>
<dbReference type="InterPro" id="IPR040569">
    <property type="entry name" value="Znf_Rg"/>
</dbReference>
<dbReference type="GO" id="GO:0008270">
    <property type="term" value="F:zinc ion binding"/>
    <property type="evidence" value="ECO:0007669"/>
    <property type="project" value="UniProtKB-KW"/>
</dbReference>
<comment type="subcellular location">
    <subcellularLocation>
        <location evidence="1">Cytoplasm</location>
    </subcellularLocation>
</comment>
<gene>
    <name evidence="11" type="ORF">BXU00_02170</name>
</gene>
<dbReference type="GO" id="GO:0003677">
    <property type="term" value="F:DNA binding"/>
    <property type="evidence" value="ECO:0007669"/>
    <property type="project" value="InterPro"/>
</dbReference>
<name>A0A397WMK4_9ARCH</name>
<dbReference type="PANTHER" id="PTHR43505:SF1">
    <property type="entry name" value="REVERSE GYRASE"/>
    <property type="match status" value="1"/>
</dbReference>
<dbReference type="PROSITE" id="PS51192">
    <property type="entry name" value="HELICASE_ATP_BIND_1"/>
    <property type="match status" value="1"/>
</dbReference>
<dbReference type="PANTHER" id="PTHR43505">
    <property type="entry name" value="REVERSE GYRASE"/>
    <property type="match status" value="1"/>
</dbReference>
<keyword evidence="4" id="KW-0547">Nucleotide-binding</keyword>
<dbReference type="SMART" id="SM00487">
    <property type="entry name" value="DEXDc"/>
    <property type="match status" value="1"/>
</dbReference>
<proteinExistence type="predicted"/>
<reference evidence="11 12" key="1">
    <citation type="journal article" date="2018" name="Syst. Appl. Microbiol.">
        <title>A new symbiotic nanoarchaeote (Candidatus Nanoclepta minutus) and its host (Zestosphaera tikiterensis gen. nov., sp. nov.) from a New Zealand hot spring.</title>
        <authorList>
            <person name="St John E."/>
            <person name="Liu Y."/>
            <person name="Podar M."/>
            <person name="Stott M.B."/>
            <person name="Meneghin J."/>
            <person name="Chen Z."/>
            <person name="Lagutin K."/>
            <person name="Mitchell K."/>
            <person name="Reysenbach A.L."/>
        </authorList>
    </citation>
    <scope>NUCLEOTIDE SEQUENCE [LARGE SCALE GENOMIC DNA]</scope>
    <source>
        <strain evidence="11">NZ3</strain>
    </source>
</reference>
<evidence type="ECO:0000256" key="8">
    <source>
        <dbReference type="PROSITE-ProRule" id="PRU01380"/>
    </source>
</evidence>
<dbReference type="CDD" id="cd18798">
    <property type="entry name" value="SF2_C_reverse_gyrase"/>
    <property type="match status" value="1"/>
</dbReference>
<accession>A0A397WMK4</accession>
<feature type="domain" description="RG N-terminal-type" evidence="10">
    <location>
        <begin position="2"/>
        <end position="42"/>
    </location>
</feature>
<sequence>MSEIRASLKDLCFNCGRNISSSRLNGGFPCEEDLSESEIKEIREDYFLEDLYKILERKNRLYNFKKLYEIERESKEFFNFFYNVIGSEPWSIQIAWFKRLIKNNSFAMIAPTGTGKSTFIAVSSIYFSKKGKKILIILPTKVLVTQMYERIHDYMEKLKISLEVLMYSGKKEEKKRIEEGNFDILILSNQFISKNFSVLKDKKFDFIFIDDVDAFFKGSKNIEKVLMLLGFSEEDISIAKEVIDLKLKGKFDFKSKLREELENIKKKDHGTLILSSATGSVRGKRVKLYKELLDFSVGTGVSKLRNIVDTFIEDAGDFKEKVLELVKKMEDGILIFVSKEYGTEYAKDLYNFLLENGIKVGLVISKEKSSLDNIKKFSSGEINVLIGMAHHHGLLVRGLDLPTRVKYAIFIGIPKISINITKYERNLRNLLILSNVVKDLVEEKPIIDRLIKSLNRKIKRLSSEAIVLLSNAYSSGENIEDWMEYILRDVYELEKIVMKYIKDPDFLKKLDSHPSLSLRVKGEDIYLNIVDIKTYIQASGRTSRLYAGGLTKGLSVILSDDDKLLRALDARLRIYFYY</sequence>
<evidence type="ECO:0000256" key="5">
    <source>
        <dbReference type="ARBA" id="ARBA00022840"/>
    </source>
</evidence>
<evidence type="ECO:0000256" key="4">
    <source>
        <dbReference type="ARBA" id="ARBA00022741"/>
    </source>
</evidence>
<keyword evidence="6" id="KW-0413">Isomerase</keyword>
<evidence type="ECO:0000256" key="3">
    <source>
        <dbReference type="ARBA" id="ARBA00022723"/>
    </source>
</evidence>
<dbReference type="InterPro" id="IPR011545">
    <property type="entry name" value="DEAD/DEAH_box_helicase_dom"/>
</dbReference>
<keyword evidence="8" id="KW-0862">Zinc</keyword>
<comment type="caution">
    <text evidence="11">The sequence shown here is derived from an EMBL/GenBank/DDBJ whole genome shotgun (WGS) entry which is preliminary data.</text>
</comment>
<dbReference type="GO" id="GO:0005737">
    <property type="term" value="C:cytoplasm"/>
    <property type="evidence" value="ECO:0007669"/>
    <property type="project" value="UniProtKB-SubCell"/>
</dbReference>
<dbReference type="AlphaFoldDB" id="A0A397WMK4"/>
<keyword evidence="2" id="KW-0963">Cytoplasm</keyword>
<keyword evidence="3" id="KW-0479">Metal-binding</keyword>
<keyword evidence="5" id="KW-0067">ATP-binding</keyword>
<protein>
    <submittedName>
        <fullName evidence="11">Reverse gyrase</fullName>
    </submittedName>
</protein>
<dbReference type="SUPFAM" id="SSF52540">
    <property type="entry name" value="P-loop containing nucleoside triphosphate hydrolases"/>
    <property type="match status" value="2"/>
</dbReference>
<keyword evidence="8" id="KW-0863">Zinc-finger</keyword>
<evidence type="ECO:0000313" key="12">
    <source>
        <dbReference type="Proteomes" id="UP000266622"/>
    </source>
</evidence>
<evidence type="ECO:0000256" key="2">
    <source>
        <dbReference type="ARBA" id="ARBA00022490"/>
    </source>
</evidence>
<evidence type="ECO:0000256" key="6">
    <source>
        <dbReference type="ARBA" id="ARBA00023235"/>
    </source>
</evidence>
<dbReference type="Pfam" id="PF00270">
    <property type="entry name" value="DEAD"/>
    <property type="match status" value="1"/>
</dbReference>
<evidence type="ECO:0000313" key="11">
    <source>
        <dbReference type="EMBL" id="RIB35314.1"/>
    </source>
</evidence>
<dbReference type="GO" id="GO:0160097">
    <property type="term" value="F:reverse gyrase activity"/>
    <property type="evidence" value="ECO:0007669"/>
    <property type="project" value="UniProtKB-ARBA"/>
</dbReference>
<dbReference type="GO" id="GO:0006265">
    <property type="term" value="P:DNA topological change"/>
    <property type="evidence" value="ECO:0007669"/>
    <property type="project" value="InterPro"/>
</dbReference>
<evidence type="ECO:0000256" key="1">
    <source>
        <dbReference type="ARBA" id="ARBA00004496"/>
    </source>
</evidence>
<evidence type="ECO:0000259" key="9">
    <source>
        <dbReference type="PROSITE" id="PS51192"/>
    </source>
</evidence>
<dbReference type="Gene3D" id="3.40.50.300">
    <property type="entry name" value="P-loop containing nucleotide triphosphate hydrolases"/>
    <property type="match status" value="3"/>
</dbReference>
<dbReference type="InterPro" id="IPR014001">
    <property type="entry name" value="Helicase_ATP-bd"/>
</dbReference>
<comment type="catalytic activity">
    <reaction evidence="7">
        <text>ATP + H2O = ADP + phosphate + H(+)</text>
        <dbReference type="Rhea" id="RHEA:13065"/>
        <dbReference type="ChEBI" id="CHEBI:15377"/>
        <dbReference type="ChEBI" id="CHEBI:15378"/>
        <dbReference type="ChEBI" id="CHEBI:30616"/>
        <dbReference type="ChEBI" id="CHEBI:43474"/>
        <dbReference type="ChEBI" id="CHEBI:456216"/>
    </reaction>
</comment>
<dbReference type="CDD" id="cd17924">
    <property type="entry name" value="DDXDc_reverse_gyrase"/>
    <property type="match status" value="1"/>
</dbReference>
<dbReference type="InterPro" id="IPR027417">
    <property type="entry name" value="P-loop_NTPase"/>
</dbReference>
<evidence type="ECO:0000259" key="10">
    <source>
        <dbReference type="PROSITE" id="PS52036"/>
    </source>
</evidence>
<dbReference type="Proteomes" id="UP000266622">
    <property type="component" value="Unassembled WGS sequence"/>
</dbReference>
<dbReference type="PROSITE" id="PS52036">
    <property type="entry name" value="ZF_RG_N"/>
    <property type="match status" value="1"/>
</dbReference>
<dbReference type="GO" id="GO:0005524">
    <property type="term" value="F:ATP binding"/>
    <property type="evidence" value="ECO:0007669"/>
    <property type="project" value="UniProtKB-KW"/>
</dbReference>
<organism evidence="11 12">
    <name type="scientific">Candidatus Nanoclepta minutus</name>
    <dbReference type="NCBI Taxonomy" id="1940235"/>
    <lineage>
        <taxon>Archaea</taxon>
        <taxon>Nanobdellota</taxon>
        <taxon>Candidatus Nanoclepta</taxon>
    </lineage>
</organism>
<evidence type="ECO:0000256" key="7">
    <source>
        <dbReference type="ARBA" id="ARBA00049360"/>
    </source>
</evidence>